<dbReference type="EMBL" id="WRXN01000001">
    <property type="protein sequence ID" value="MVT07114.1"/>
    <property type="molecule type" value="Genomic_DNA"/>
</dbReference>
<keyword evidence="2" id="KW-1185">Reference proteome</keyword>
<reference evidence="1 2" key="1">
    <citation type="submission" date="2019-12" db="EMBL/GenBank/DDBJ databases">
        <title>Chitinophaga sp. strain ysch24 (GDMCC 1.1355), whole genome shotgun sequence.</title>
        <authorList>
            <person name="Zhang X."/>
        </authorList>
    </citation>
    <scope>NUCLEOTIDE SEQUENCE [LARGE SCALE GENOMIC DNA]</scope>
    <source>
        <strain evidence="2">ysch24</strain>
    </source>
</reference>
<protein>
    <submittedName>
        <fullName evidence="1">Uncharacterized protein</fullName>
    </submittedName>
</protein>
<organism evidence="1 2">
    <name type="scientific">Chitinophaga tropicalis</name>
    <dbReference type="NCBI Taxonomy" id="2683588"/>
    <lineage>
        <taxon>Bacteria</taxon>
        <taxon>Pseudomonadati</taxon>
        <taxon>Bacteroidota</taxon>
        <taxon>Chitinophagia</taxon>
        <taxon>Chitinophagales</taxon>
        <taxon>Chitinophagaceae</taxon>
        <taxon>Chitinophaga</taxon>
    </lineage>
</organism>
<name>A0A7K1TYC4_9BACT</name>
<dbReference type="RefSeq" id="WP_157304512.1">
    <property type="nucleotide sequence ID" value="NZ_WRXN01000001.1"/>
</dbReference>
<evidence type="ECO:0000313" key="2">
    <source>
        <dbReference type="Proteomes" id="UP000461730"/>
    </source>
</evidence>
<proteinExistence type="predicted"/>
<gene>
    <name evidence="1" type="ORF">GO493_02490</name>
</gene>
<evidence type="ECO:0000313" key="1">
    <source>
        <dbReference type="EMBL" id="MVT07114.1"/>
    </source>
</evidence>
<dbReference type="AlphaFoldDB" id="A0A7K1TYC4"/>
<sequence length="69" mass="7881">MKWGEGIAQKIAFAFGEGNFLNGGFLGLWPAEKLIAYCQIFEPGREAVFEDCLRPAKKDGYTFLLKYWE</sequence>
<accession>A0A7K1TYC4</accession>
<dbReference type="Proteomes" id="UP000461730">
    <property type="component" value="Unassembled WGS sequence"/>
</dbReference>
<comment type="caution">
    <text evidence="1">The sequence shown here is derived from an EMBL/GenBank/DDBJ whole genome shotgun (WGS) entry which is preliminary data.</text>
</comment>